<geneLocation type="plasmid" evidence="2 3">
    <name>pBB1</name>
</geneLocation>
<protein>
    <submittedName>
        <fullName evidence="2">Uncharacterized protein</fullName>
    </submittedName>
</protein>
<sequence>MPIAVTVVNDEVSVVVEVDNELLELIKGRPAHSDGPSNTALIKTLHGAKWHLWHGCPFPALRRRESLSWDLDPEASPEEGKLLGKLIRRADRRMARDAGCAELAHRLGGRHAAMKPGVVGRTLGWRLASPAGVHPAVRVVATARSNRARLGCLGLNGRSPVGHQQTVAFDGPPRWAQGRCARIRRGQKRDSLRSRQHNAETRLSKELLVGLVTMILATSALAGERYIEVWNPPEVRRSAAKPPKPSARKPKKSRVGPLATGRTRRVAEVSTLRPATAARPGKPTFNDIPRQMTPEGNVLRVAGGQSRVDIGR</sequence>
<keyword evidence="2" id="KW-0614">Plasmid</keyword>
<proteinExistence type="predicted"/>
<dbReference type="HOGENOM" id="CLU_890581_0_0_4"/>
<organism evidence="2 3">
    <name type="scientific">Cupriavidus necator (strain ATCC 43291 / DSM 13513 / CCUG 52238 / LMG 8453 / N-1)</name>
    <name type="common">Ralstonia eutropha</name>
    <dbReference type="NCBI Taxonomy" id="1042878"/>
    <lineage>
        <taxon>Bacteria</taxon>
        <taxon>Pseudomonadati</taxon>
        <taxon>Pseudomonadota</taxon>
        <taxon>Betaproteobacteria</taxon>
        <taxon>Burkholderiales</taxon>
        <taxon>Burkholderiaceae</taxon>
        <taxon>Cupriavidus</taxon>
    </lineage>
</organism>
<accession>F8GXQ2</accession>
<gene>
    <name evidence="2" type="ordered locus">CNE_BB1p07020</name>
</gene>
<reference evidence="2 3" key="1">
    <citation type="journal article" date="2011" name="J. Bacteriol.">
        <title>Complete genome sequence of the type strain Cupriavidus necator N-1.</title>
        <authorList>
            <person name="Poehlein A."/>
            <person name="Kusian B."/>
            <person name="Friedrich B."/>
            <person name="Daniel R."/>
            <person name="Bowien B."/>
        </authorList>
    </citation>
    <scope>NUCLEOTIDE SEQUENCE [LARGE SCALE GENOMIC DNA]</scope>
    <source>
        <strain evidence="3">ATCC 43291 / DSM 13513 / CCUG 52238 / LMG 8453 / N-1</strain>
        <plasmid evidence="2 3">pBB1</plasmid>
    </source>
</reference>
<dbReference type="EMBL" id="CP002879">
    <property type="protein sequence ID" value="AEI82122.1"/>
    <property type="molecule type" value="Genomic_DNA"/>
</dbReference>
<feature type="region of interest" description="Disordered" evidence="1">
    <location>
        <begin position="236"/>
        <end position="296"/>
    </location>
</feature>
<name>F8GXQ2_CUPNN</name>
<dbReference type="KEGG" id="cnc:CNE_BB1p07020"/>
<dbReference type="AlphaFoldDB" id="F8GXQ2"/>
<dbReference type="Proteomes" id="UP000006798">
    <property type="component" value="Plasmid pBB1"/>
</dbReference>
<evidence type="ECO:0000313" key="2">
    <source>
        <dbReference type="EMBL" id="AEI82122.1"/>
    </source>
</evidence>
<evidence type="ECO:0000256" key="1">
    <source>
        <dbReference type="SAM" id="MobiDB-lite"/>
    </source>
</evidence>
<evidence type="ECO:0000313" key="3">
    <source>
        <dbReference type="Proteomes" id="UP000006798"/>
    </source>
</evidence>